<dbReference type="RefSeq" id="WP_204957375.1">
    <property type="nucleotide sequence ID" value="NZ_JAFEUO010000002.1"/>
</dbReference>
<feature type="region of interest" description="Disordered" evidence="1">
    <location>
        <begin position="42"/>
        <end position="134"/>
    </location>
</feature>
<feature type="signal peptide" evidence="2">
    <location>
        <begin position="1"/>
        <end position="37"/>
    </location>
</feature>
<accession>A0ABS2J8E5</accession>
<dbReference type="EMBL" id="JAFEUO010000002">
    <property type="protein sequence ID" value="MBM7081993.1"/>
    <property type="molecule type" value="Genomic_DNA"/>
</dbReference>
<dbReference type="Proteomes" id="UP000809587">
    <property type="component" value="Unassembled WGS sequence"/>
</dbReference>
<evidence type="ECO:0000313" key="4">
    <source>
        <dbReference type="Proteomes" id="UP000809587"/>
    </source>
</evidence>
<feature type="chain" id="PRO_5046816685" description="Ig-like domain-containing protein" evidence="2">
    <location>
        <begin position="38"/>
        <end position="858"/>
    </location>
</feature>
<keyword evidence="4" id="KW-1185">Reference proteome</keyword>
<reference evidence="3 4" key="1">
    <citation type="submission" date="2021-02" db="EMBL/GenBank/DDBJ databases">
        <authorList>
            <person name="Lee D.-H."/>
        </authorList>
    </citation>
    <scope>NUCLEOTIDE SEQUENCE [LARGE SCALE GENOMIC DNA]</scope>
    <source>
        <strain evidence="3 4">MMS20-R2-29</strain>
    </source>
</reference>
<gene>
    <name evidence="3" type="ORF">JQN84_05515</name>
</gene>
<feature type="compositionally biased region" description="Low complexity" evidence="1">
    <location>
        <begin position="98"/>
        <end position="115"/>
    </location>
</feature>
<evidence type="ECO:0000313" key="3">
    <source>
        <dbReference type="EMBL" id="MBM7081993.1"/>
    </source>
</evidence>
<evidence type="ECO:0008006" key="5">
    <source>
        <dbReference type="Google" id="ProtNLM"/>
    </source>
</evidence>
<protein>
    <recommendedName>
        <fullName evidence="5">Ig-like domain-containing protein</fullName>
    </recommendedName>
</protein>
<evidence type="ECO:0000256" key="1">
    <source>
        <dbReference type="SAM" id="MobiDB-lite"/>
    </source>
</evidence>
<organism evidence="3 4">
    <name type="scientific">Micromonospora humidisoli</name>
    <dbReference type="NCBI Taxonomy" id="2807622"/>
    <lineage>
        <taxon>Bacteria</taxon>
        <taxon>Bacillati</taxon>
        <taxon>Actinomycetota</taxon>
        <taxon>Actinomycetes</taxon>
        <taxon>Micromonosporales</taxon>
        <taxon>Micromonosporaceae</taxon>
        <taxon>Micromonospora</taxon>
    </lineage>
</organism>
<sequence length="858" mass="89180">MSRTVLSRPVIRAGKSLPRLALAALLVPALAVGPIAAGDGAPTPAAAVGTSDSTATHPPAPATWDPGSPAATARKTPATGSGRNTPDRDVPVPAAERTAPQLATTPAPGTQAAGLSTGQPRTRSTTIVRQPKPPRSRCGGVLALGRVFTCTAIVDQAQDVWTVTTTAADDLLLIQLGRGSGPDSVGGRVADAAGRELCRLGVDANRCRVGAAGTYRITLRLPYSTGRGNYTIAAESTHTPSSCGQLPADLFDFGSPGSTVTLPAGAAARCHLFDQPRGALLRFADPGGPRDIRGLILDGQHGTLCELSYGGGDCWLERPGPYRLLSWEQYGKEGTHLVKARRLSDPAGCQSLPLAPYGDPGSAVNSGATPAGETTCHIFSTDAARPLLVRAISLDATSFDWQVLDATGAQVCAREGIPVCSVPAAGRYTLLVSSPLYADRPHRYEVALNPLDRADGCAPNTGYAPWDQPALQVRQLARVQTNCHPFTGLAGERVIVSGARWTMDSGGERVCTEPSDQVGCVLPADGDYRVISYREWTGNAPETYPLAIRRISDPVGCPTVRPGSYGTAPTGAPAPVACRILDVPAAGVYRVTALDSDNVTAFARVLDTAGRTVCAQVRCPLPAGRHTLLASGDATSTTEFVVSLLPLRPTGCTPVSDAGWADAPHRGRIDTSGQIDCLVLPTLSGASIATLLPVDAALNVDIVDADGEAECSLWWYTWHGCELDGPAPHSALLTGHTFVTQLAYTVGFARTDAPACPTLPRDTTDTTVTTGPDRLAACFTVPADQHAARQTLTWARTAGTGRARLTVFDGAGRSPCGTDRAVQGTVTCALPPGPVTVLLDADGNTATYRLGHRNAGTS</sequence>
<keyword evidence="2" id="KW-0732">Signal</keyword>
<comment type="caution">
    <text evidence="3">The sequence shown here is derived from an EMBL/GenBank/DDBJ whole genome shotgun (WGS) entry which is preliminary data.</text>
</comment>
<name>A0ABS2J8E5_9ACTN</name>
<proteinExistence type="predicted"/>
<evidence type="ECO:0000256" key="2">
    <source>
        <dbReference type="SAM" id="SignalP"/>
    </source>
</evidence>
<feature type="compositionally biased region" description="Polar residues" evidence="1">
    <location>
        <begin position="116"/>
        <end position="128"/>
    </location>
</feature>